<feature type="active site" description="Proton donor" evidence="15">
    <location>
        <position position="9"/>
    </location>
</feature>
<evidence type="ECO:0000256" key="8">
    <source>
        <dbReference type="ARBA" id="ARBA00022723"/>
    </source>
</evidence>
<feature type="binding site" evidence="17">
    <location>
        <position position="97"/>
    </location>
    <ligand>
        <name>Zn(2+)</name>
        <dbReference type="ChEBI" id="CHEBI:29105"/>
    </ligand>
</feature>
<comment type="subcellular location">
    <subcellularLocation>
        <location evidence="4 14">Cytoplasm</location>
    </subcellularLocation>
</comment>
<comment type="pathway">
    <text evidence="5">Nucleotide-sugar biosynthesis; ADP-L-glycero-beta-D-manno-heptose biosynthesis; ADP-L-glycero-beta-D-manno-heptose from D-glycero-beta-D-manno-heptose 7-phosphate: step 2/4.</text>
</comment>
<dbReference type="Gene3D" id="3.40.50.1000">
    <property type="entry name" value="HAD superfamily/HAD-like"/>
    <property type="match status" value="1"/>
</dbReference>
<evidence type="ECO:0000256" key="13">
    <source>
        <dbReference type="ARBA" id="ARBA00061616"/>
    </source>
</evidence>
<dbReference type="InterPro" id="IPR006543">
    <property type="entry name" value="Histidinol-phos"/>
</dbReference>
<evidence type="ECO:0000256" key="12">
    <source>
        <dbReference type="ARBA" id="ARBA00023277"/>
    </source>
</evidence>
<evidence type="ECO:0000313" key="18">
    <source>
        <dbReference type="EMBL" id="MBB6083742.1"/>
    </source>
</evidence>
<dbReference type="EC" id="3.1.3.-" evidence="14"/>
<feature type="binding site" evidence="17">
    <location>
        <position position="89"/>
    </location>
    <ligand>
        <name>Zn(2+)</name>
        <dbReference type="ChEBI" id="CHEBI:29105"/>
    </ligand>
</feature>
<dbReference type="PANTHER" id="PTHR42891:SF1">
    <property type="entry name" value="D-GLYCERO-BETA-D-MANNO-HEPTOSE-1,7-BISPHOSPHATE 7-PHOSPHATASE"/>
    <property type="match status" value="1"/>
</dbReference>
<evidence type="ECO:0000313" key="19">
    <source>
        <dbReference type="Proteomes" id="UP000541136"/>
    </source>
</evidence>
<sequence>MKLIILDRDGVINHDSDAYIKSPEEWLPIPGSPEAIGRFSQAGWRVVVATNQSGIARGLFTMETLGAIHARMRQVVAEAGGRIDAIFCCPHGPEDGCACRKPLPGMLHDIAQRLDVRLDGVPLVGDSLRDLRAAAAARCAPWLVLTGKGRKTWETSGTSGELPAGTQVRDDLAAVADTLLKAAP</sequence>
<comment type="cofactor">
    <cofactor evidence="2 17">
        <name>Mg(2+)</name>
        <dbReference type="ChEBI" id="CHEBI:18420"/>
    </cofactor>
</comment>
<dbReference type="InterPro" id="IPR036412">
    <property type="entry name" value="HAD-like_sf"/>
</dbReference>
<dbReference type="CDD" id="cd07503">
    <property type="entry name" value="HAD_HisB-N"/>
    <property type="match status" value="1"/>
</dbReference>
<evidence type="ECO:0000256" key="1">
    <source>
        <dbReference type="ARBA" id="ARBA00001226"/>
    </source>
</evidence>
<evidence type="ECO:0000256" key="7">
    <source>
        <dbReference type="ARBA" id="ARBA00022490"/>
    </source>
</evidence>
<comment type="caution">
    <text evidence="18">The sequence shown here is derived from an EMBL/GenBank/DDBJ whole genome shotgun (WGS) entry which is preliminary data.</text>
</comment>
<feature type="active site" description="Nucleophile" evidence="15">
    <location>
        <position position="7"/>
    </location>
</feature>
<dbReference type="NCBIfam" id="NF006506">
    <property type="entry name" value="PRK08942.1"/>
    <property type="match status" value="1"/>
</dbReference>
<feature type="site" description="Stabilizes the phosphoryl group" evidence="16">
    <location>
        <position position="101"/>
    </location>
</feature>
<dbReference type="PANTHER" id="PTHR42891">
    <property type="entry name" value="D-GLYCERO-BETA-D-MANNO-HEPTOSE-1,7-BISPHOSPHATE 7-PHOSPHATASE"/>
    <property type="match status" value="1"/>
</dbReference>
<evidence type="ECO:0000256" key="11">
    <source>
        <dbReference type="ARBA" id="ARBA00022842"/>
    </source>
</evidence>
<evidence type="ECO:0000256" key="5">
    <source>
        <dbReference type="ARBA" id="ARBA00004708"/>
    </source>
</evidence>
<keyword evidence="12 14" id="KW-0119">Carbohydrate metabolism</keyword>
<dbReference type="GO" id="GO:0046872">
    <property type="term" value="F:metal ion binding"/>
    <property type="evidence" value="ECO:0007669"/>
    <property type="project" value="UniProtKB-KW"/>
</dbReference>
<keyword evidence="7 14" id="KW-0963">Cytoplasm</keyword>
<dbReference type="Proteomes" id="UP000541136">
    <property type="component" value="Unassembled WGS sequence"/>
</dbReference>
<dbReference type="InterPro" id="IPR023214">
    <property type="entry name" value="HAD_sf"/>
</dbReference>
<keyword evidence="11 17" id="KW-0460">Magnesium</keyword>
<evidence type="ECO:0000256" key="10">
    <source>
        <dbReference type="ARBA" id="ARBA00022833"/>
    </source>
</evidence>
<dbReference type="GO" id="GO:0034200">
    <property type="term" value="F:D-glycero-beta-D-manno-heptose 1,7-bisphosphate 7-phosphatase activity"/>
    <property type="evidence" value="ECO:0007669"/>
    <property type="project" value="UniProtKB-EC"/>
</dbReference>
<name>A0A7W9TQ43_CASDE</name>
<evidence type="ECO:0000256" key="17">
    <source>
        <dbReference type="PIRSR" id="PIRSR004682-4"/>
    </source>
</evidence>
<feature type="binding site" evidence="17">
    <location>
        <position position="9"/>
    </location>
    <ligand>
        <name>Mg(2+)</name>
        <dbReference type="ChEBI" id="CHEBI:18420"/>
    </ligand>
</feature>
<proteinExistence type="inferred from homology"/>
<reference evidence="18 19" key="1">
    <citation type="submission" date="2020-08" db="EMBL/GenBank/DDBJ databases">
        <title>Genomic Encyclopedia of Type Strains, Phase IV (KMG-IV): sequencing the most valuable type-strain genomes for metagenomic binning, comparative biology and taxonomic classification.</title>
        <authorList>
            <person name="Goeker M."/>
        </authorList>
    </citation>
    <scope>NUCLEOTIDE SEQUENCE [LARGE SCALE GENOMIC DNA]</scope>
    <source>
        <strain evidence="18 19">DSM 12141</strain>
    </source>
</reference>
<evidence type="ECO:0000256" key="3">
    <source>
        <dbReference type="ARBA" id="ARBA00001947"/>
    </source>
</evidence>
<dbReference type="GO" id="GO:0005975">
    <property type="term" value="P:carbohydrate metabolic process"/>
    <property type="evidence" value="ECO:0007669"/>
    <property type="project" value="InterPro"/>
</dbReference>
<dbReference type="RefSeq" id="WP_151025254.1">
    <property type="nucleotide sequence ID" value="NZ_JACHIB010000009.1"/>
</dbReference>
<keyword evidence="10 17" id="KW-0862">Zinc</keyword>
<comment type="catalytic activity">
    <reaction evidence="1">
        <text>D-glycero-beta-D-manno-heptose 1,7-bisphosphate + H2O = D-glycero-beta-D-manno-heptose 1-phosphate + phosphate</text>
        <dbReference type="Rhea" id="RHEA:28518"/>
        <dbReference type="ChEBI" id="CHEBI:15377"/>
        <dbReference type="ChEBI" id="CHEBI:43474"/>
        <dbReference type="ChEBI" id="CHEBI:60208"/>
        <dbReference type="ChEBI" id="CHEBI:61593"/>
        <dbReference type="EC" id="3.1.3.82"/>
    </reaction>
</comment>
<dbReference type="GO" id="GO:0005737">
    <property type="term" value="C:cytoplasm"/>
    <property type="evidence" value="ECO:0007669"/>
    <property type="project" value="UniProtKB-SubCell"/>
</dbReference>
<gene>
    <name evidence="18" type="ORF">HNR28_001784</name>
</gene>
<dbReference type="Pfam" id="PF13242">
    <property type="entry name" value="Hydrolase_like"/>
    <property type="match status" value="1"/>
</dbReference>
<evidence type="ECO:0000256" key="4">
    <source>
        <dbReference type="ARBA" id="ARBA00004496"/>
    </source>
</evidence>
<dbReference type="InterPro" id="IPR004446">
    <property type="entry name" value="Heptose_bisP_phosphatase"/>
</dbReference>
<dbReference type="NCBIfam" id="TIGR01656">
    <property type="entry name" value="Histidinol-ppas"/>
    <property type="match status" value="1"/>
</dbReference>
<feature type="site" description="Stabilizes the phosphoryl group" evidence="16">
    <location>
        <position position="50"/>
    </location>
</feature>
<dbReference type="InterPro" id="IPR006549">
    <property type="entry name" value="HAD-SF_hydro_IIIA"/>
</dbReference>
<keyword evidence="8 17" id="KW-0479">Metal-binding</keyword>
<dbReference type="AlphaFoldDB" id="A0A7W9TQ43"/>
<dbReference type="PIRSF" id="PIRSF004682">
    <property type="entry name" value="GmhB"/>
    <property type="match status" value="1"/>
</dbReference>
<evidence type="ECO:0000256" key="14">
    <source>
        <dbReference type="PIRNR" id="PIRNR004682"/>
    </source>
</evidence>
<comment type="subunit">
    <text evidence="6">Monomer.</text>
</comment>
<dbReference type="EMBL" id="JACHIB010000009">
    <property type="protein sequence ID" value="MBB6083742.1"/>
    <property type="molecule type" value="Genomic_DNA"/>
</dbReference>
<organism evidence="18 19">
    <name type="scientific">Castellaniella defragrans</name>
    <name type="common">Alcaligenes defragrans</name>
    <dbReference type="NCBI Taxonomy" id="75697"/>
    <lineage>
        <taxon>Bacteria</taxon>
        <taxon>Pseudomonadati</taxon>
        <taxon>Pseudomonadota</taxon>
        <taxon>Betaproteobacteria</taxon>
        <taxon>Burkholderiales</taxon>
        <taxon>Alcaligenaceae</taxon>
        <taxon>Castellaniella</taxon>
    </lineage>
</organism>
<evidence type="ECO:0000256" key="6">
    <source>
        <dbReference type="ARBA" id="ARBA00011245"/>
    </source>
</evidence>
<comment type="similarity">
    <text evidence="13 14">Belongs to the gmhB family.</text>
</comment>
<feature type="binding site" evidence="17">
    <location>
        <position position="99"/>
    </location>
    <ligand>
        <name>Zn(2+)</name>
        <dbReference type="ChEBI" id="CHEBI:29105"/>
    </ligand>
</feature>
<feature type="binding site" evidence="17">
    <location>
        <position position="126"/>
    </location>
    <ligand>
        <name>Mg(2+)</name>
        <dbReference type="ChEBI" id="CHEBI:18420"/>
    </ligand>
</feature>
<evidence type="ECO:0000256" key="2">
    <source>
        <dbReference type="ARBA" id="ARBA00001946"/>
    </source>
</evidence>
<evidence type="ECO:0000256" key="9">
    <source>
        <dbReference type="ARBA" id="ARBA00022801"/>
    </source>
</evidence>
<evidence type="ECO:0000256" key="15">
    <source>
        <dbReference type="PIRSR" id="PIRSR004682-1"/>
    </source>
</evidence>
<protein>
    <recommendedName>
        <fullName evidence="14">D,D-heptose 1,7-bisphosphate phosphatase</fullName>
        <ecNumber evidence="14">3.1.3.-</ecNumber>
    </recommendedName>
</protein>
<comment type="cofactor">
    <cofactor evidence="3 17">
        <name>Zn(2+)</name>
        <dbReference type="ChEBI" id="CHEBI:29105"/>
    </cofactor>
</comment>
<keyword evidence="9 14" id="KW-0378">Hydrolase</keyword>
<dbReference type="NCBIfam" id="TIGR01662">
    <property type="entry name" value="HAD-SF-IIIA"/>
    <property type="match status" value="1"/>
</dbReference>
<feature type="binding site" evidence="17">
    <location>
        <position position="91"/>
    </location>
    <ligand>
        <name>Zn(2+)</name>
        <dbReference type="ChEBI" id="CHEBI:29105"/>
    </ligand>
</feature>
<dbReference type="SUPFAM" id="SSF56784">
    <property type="entry name" value="HAD-like"/>
    <property type="match status" value="1"/>
</dbReference>
<feature type="binding site" evidence="17">
    <location>
        <position position="7"/>
    </location>
    <ligand>
        <name>Mg(2+)</name>
        <dbReference type="ChEBI" id="CHEBI:18420"/>
    </ligand>
</feature>
<accession>A0A7W9TQ43</accession>
<feature type="site" description="Contributes to substrate recognition" evidence="16">
    <location>
        <position position="100"/>
    </location>
</feature>
<dbReference type="FunFam" id="3.40.50.1000:FF:000168">
    <property type="entry name" value="D,D-heptose 1,7-bisphosphate phosphatase"/>
    <property type="match status" value="1"/>
</dbReference>
<evidence type="ECO:0000256" key="16">
    <source>
        <dbReference type="PIRSR" id="PIRSR004682-3"/>
    </source>
</evidence>